<dbReference type="KEGG" id="bcm:Bcenmc03_6129"/>
<protein>
    <submittedName>
        <fullName evidence="1">Uncharacterized protein</fullName>
    </submittedName>
</protein>
<sequence>MNSPHVARPVSSVARDRIETRVVDLPTIRRHKLSAATMHGPMHGPMPILDAYLAPATG</sequence>
<dbReference type="Proteomes" id="UP000002169">
    <property type="component" value="Chromosome 3"/>
</dbReference>
<dbReference type="HOGENOM" id="CLU_2970454_0_0_4"/>
<dbReference type="AlphaFoldDB" id="B1KAK3"/>
<reference evidence="2" key="1">
    <citation type="submission" date="2008-02" db="EMBL/GenBank/DDBJ databases">
        <title>Complete sequence of chromosome 3 of Burkholderia cenocepacia MC0-3.</title>
        <authorList>
            <person name="Copeland A."/>
            <person name="Lucas S."/>
            <person name="Lapidus A."/>
            <person name="Barry K."/>
            <person name="Bruce D."/>
            <person name="Goodwin L."/>
            <person name="Glavina del Rio T."/>
            <person name="Dalin E."/>
            <person name="Tice H."/>
            <person name="Pitluck S."/>
            <person name="Chain P."/>
            <person name="Malfatti S."/>
            <person name="Shin M."/>
            <person name="Vergez L."/>
            <person name="Schmutz J."/>
            <person name="Larimer F."/>
            <person name="Land M."/>
            <person name="Hauser L."/>
            <person name="Kyrpides N."/>
            <person name="Mikhailova N."/>
            <person name="Tiedje J."/>
            <person name="Richardson P."/>
        </authorList>
    </citation>
    <scope>NUCLEOTIDE SEQUENCE [LARGE SCALE GENOMIC DNA]</scope>
    <source>
        <strain evidence="2">MC0-3</strain>
    </source>
</reference>
<proteinExistence type="predicted"/>
<evidence type="ECO:0000313" key="2">
    <source>
        <dbReference type="Proteomes" id="UP000002169"/>
    </source>
</evidence>
<dbReference type="EMBL" id="CP000960">
    <property type="protein sequence ID" value="ACA95250.1"/>
    <property type="molecule type" value="Genomic_DNA"/>
</dbReference>
<evidence type="ECO:0000313" key="1">
    <source>
        <dbReference type="EMBL" id="ACA95250.1"/>
    </source>
</evidence>
<organism evidence="1 2">
    <name type="scientific">Burkholderia orbicola (strain MC0-3)</name>
    <dbReference type="NCBI Taxonomy" id="406425"/>
    <lineage>
        <taxon>Bacteria</taxon>
        <taxon>Pseudomonadati</taxon>
        <taxon>Pseudomonadota</taxon>
        <taxon>Betaproteobacteria</taxon>
        <taxon>Burkholderiales</taxon>
        <taxon>Burkholderiaceae</taxon>
        <taxon>Burkholderia</taxon>
        <taxon>Burkholderia cepacia complex</taxon>
        <taxon>Burkholderia orbicola</taxon>
    </lineage>
</organism>
<name>B1KAK3_BURO0</name>
<gene>
    <name evidence="1" type="ordered locus">Bcenmc03_6129</name>
</gene>
<accession>B1KAK3</accession>